<dbReference type="InterPro" id="IPR000477">
    <property type="entry name" value="RT_dom"/>
</dbReference>
<dbReference type="EMBL" id="JARQWQ010000083">
    <property type="protein sequence ID" value="KAK2552762.1"/>
    <property type="molecule type" value="Genomic_DNA"/>
</dbReference>
<name>A0AAD9Q101_ACRCE</name>
<proteinExistence type="predicted"/>
<dbReference type="Pfam" id="PF00078">
    <property type="entry name" value="RVT_1"/>
    <property type="match status" value="1"/>
</dbReference>
<organism evidence="2 3">
    <name type="scientific">Acropora cervicornis</name>
    <name type="common">Staghorn coral</name>
    <dbReference type="NCBI Taxonomy" id="6130"/>
    <lineage>
        <taxon>Eukaryota</taxon>
        <taxon>Metazoa</taxon>
        <taxon>Cnidaria</taxon>
        <taxon>Anthozoa</taxon>
        <taxon>Hexacorallia</taxon>
        <taxon>Scleractinia</taxon>
        <taxon>Astrocoeniina</taxon>
        <taxon>Acroporidae</taxon>
        <taxon>Acropora</taxon>
    </lineage>
</organism>
<feature type="domain" description="Reverse transcriptase" evidence="1">
    <location>
        <begin position="207"/>
        <end position="327"/>
    </location>
</feature>
<dbReference type="Proteomes" id="UP001249851">
    <property type="component" value="Unassembled WGS sequence"/>
</dbReference>
<comment type="caution">
    <text evidence="2">The sequence shown here is derived from an EMBL/GenBank/DDBJ whole genome shotgun (WGS) entry which is preliminary data.</text>
</comment>
<protein>
    <submittedName>
        <fullName evidence="2">Transposon TX1 uncharacterized 149 kDa protein</fullName>
    </submittedName>
</protein>
<accession>A0AAD9Q101</accession>
<evidence type="ECO:0000313" key="2">
    <source>
        <dbReference type="EMBL" id="KAK2552762.1"/>
    </source>
</evidence>
<dbReference type="PANTHER" id="PTHR47510">
    <property type="entry name" value="REVERSE TRANSCRIPTASE DOMAIN-CONTAINING PROTEIN"/>
    <property type="match status" value="1"/>
</dbReference>
<dbReference type="PANTHER" id="PTHR47510:SF3">
    <property type="entry name" value="ENDO_EXONUCLEASE_PHOSPHATASE DOMAIN-CONTAINING PROTEIN"/>
    <property type="match status" value="1"/>
</dbReference>
<gene>
    <name evidence="2" type="ORF">P5673_025914</name>
</gene>
<evidence type="ECO:0000259" key="1">
    <source>
        <dbReference type="Pfam" id="PF00078"/>
    </source>
</evidence>
<reference evidence="2" key="2">
    <citation type="journal article" date="2023" name="Science">
        <title>Genomic signatures of disease resistance in endangered staghorn corals.</title>
        <authorList>
            <person name="Vollmer S.V."/>
            <person name="Selwyn J.D."/>
            <person name="Despard B.A."/>
            <person name="Roesel C.L."/>
        </authorList>
    </citation>
    <scope>NUCLEOTIDE SEQUENCE</scope>
    <source>
        <strain evidence="2">K2</strain>
    </source>
</reference>
<reference evidence="2" key="1">
    <citation type="journal article" date="2023" name="G3 (Bethesda)">
        <title>Whole genome assembly and annotation of the endangered Caribbean coral Acropora cervicornis.</title>
        <authorList>
            <person name="Selwyn J.D."/>
            <person name="Vollmer S.V."/>
        </authorList>
    </citation>
    <scope>NUCLEOTIDE SEQUENCE</scope>
    <source>
        <strain evidence="2">K2</strain>
    </source>
</reference>
<sequence length="355" mass="40047">MPVRSIRIHETDRPWVSSQLKQLIIRRQKAFTSGNLPLFNILRNKVNRKRRRCRKVYYENKVKDLHDFKPRNWWGEVKQLCGSAKSSSGRDLTSILHPDLVCDEPTLANKINQAFVSVVDGYSPLTESVCVDTNGDQAITVTEISVRRKLREISCARAGGPDDLPIWVLREFADILAAPVADILNSSFSECKIPRAWKITDVSPLPKASTVNDINKDLRPISLTSILSKVAESFVIDEDLKPVLLLAVDPSQFGFIPGSCTTFALISMFHHWLRATDGTGSTVRTALLDFRKAFDLVDHHILFGKLLTLGVKPTVVNWVIDFLRNRQERVKLSGMFSDWSTTGNPFRPMAIFSDD</sequence>
<keyword evidence="3" id="KW-1185">Reference proteome</keyword>
<evidence type="ECO:0000313" key="3">
    <source>
        <dbReference type="Proteomes" id="UP001249851"/>
    </source>
</evidence>
<dbReference type="AlphaFoldDB" id="A0AAD9Q101"/>